<dbReference type="RefSeq" id="WP_191711697.1">
    <property type="nucleotide sequence ID" value="NZ_JACSPX010000001.1"/>
</dbReference>
<reference evidence="2 3" key="1">
    <citation type="submission" date="2020-08" db="EMBL/GenBank/DDBJ databases">
        <title>A Genomic Blueprint of the Chicken Gut Microbiome.</title>
        <authorList>
            <person name="Gilroy R."/>
            <person name="Ravi A."/>
            <person name="Getino M."/>
            <person name="Pursley I."/>
            <person name="Horton D.L."/>
            <person name="Alikhan N.-F."/>
            <person name="Baker D."/>
            <person name="Gharbi K."/>
            <person name="Hall N."/>
            <person name="Watson M."/>
            <person name="Adriaenssens E.M."/>
            <person name="Foster-Nyarko E."/>
            <person name="Jarju S."/>
            <person name="Secka A."/>
            <person name="Antonio M."/>
            <person name="Oren A."/>
            <person name="Chaudhuri R."/>
            <person name="La Ragione R.M."/>
            <person name="Hildebrand F."/>
            <person name="Pallen M.J."/>
        </authorList>
    </citation>
    <scope>NUCLEOTIDE SEQUENCE [LARGE SCALE GENOMIC DNA]</scope>
    <source>
        <strain evidence="2 3">Re1</strain>
    </source>
</reference>
<keyword evidence="3" id="KW-1185">Reference proteome</keyword>
<comment type="caution">
    <text evidence="2">The sequence shown here is derived from an EMBL/GenBank/DDBJ whole genome shotgun (WGS) entry which is preliminary data.</text>
</comment>
<accession>A0ABR8W133</accession>
<evidence type="ECO:0000313" key="3">
    <source>
        <dbReference type="Proteomes" id="UP000611521"/>
    </source>
</evidence>
<organism evidence="2 3">
    <name type="scientific">Microbacterium commune</name>
    <dbReference type="NCBI Taxonomy" id="2762219"/>
    <lineage>
        <taxon>Bacteria</taxon>
        <taxon>Bacillati</taxon>
        <taxon>Actinomycetota</taxon>
        <taxon>Actinomycetes</taxon>
        <taxon>Micrococcales</taxon>
        <taxon>Microbacteriaceae</taxon>
        <taxon>Microbacterium</taxon>
    </lineage>
</organism>
<name>A0ABR8W133_9MICO</name>
<dbReference type="Proteomes" id="UP000611521">
    <property type="component" value="Unassembled WGS sequence"/>
</dbReference>
<evidence type="ECO:0000256" key="1">
    <source>
        <dbReference type="SAM" id="SignalP"/>
    </source>
</evidence>
<dbReference type="Pfam" id="PF12028">
    <property type="entry name" value="DUF3515"/>
    <property type="match status" value="1"/>
</dbReference>
<keyword evidence="1" id="KW-0732">Signal</keyword>
<protein>
    <submittedName>
        <fullName evidence="2">DUF3515 family protein</fullName>
    </submittedName>
</protein>
<evidence type="ECO:0000313" key="2">
    <source>
        <dbReference type="EMBL" id="MBD8010719.1"/>
    </source>
</evidence>
<feature type="signal peptide" evidence="1">
    <location>
        <begin position="1"/>
        <end position="25"/>
    </location>
</feature>
<feature type="chain" id="PRO_5047406248" evidence="1">
    <location>
        <begin position="26"/>
        <end position="159"/>
    </location>
</feature>
<dbReference type="EMBL" id="JACSPX010000001">
    <property type="protein sequence ID" value="MBD8010719.1"/>
    <property type="molecule type" value="Genomic_DNA"/>
</dbReference>
<proteinExistence type="predicted"/>
<dbReference type="PROSITE" id="PS51257">
    <property type="entry name" value="PROKAR_LIPOPROTEIN"/>
    <property type="match status" value="1"/>
</dbReference>
<dbReference type="InterPro" id="IPR021903">
    <property type="entry name" value="DUF3515"/>
</dbReference>
<sequence length="159" mass="16508">MLRRLALITGAAAMLALTGCSSTVALTPAEDANNPACAEVTVRLPQSVAGHDRRWTDAQATGAYGEDGRTSVILTCGVAVPGPTADLQCVTLEGIDWLVDESDAPRMRMTTYGRNPAVQVFVDTEIVSANDVLTSSGIVSGVRMIESDGACTAPDELPG</sequence>
<gene>
    <name evidence="2" type="ORF">H9633_00195</name>
</gene>